<keyword evidence="5 13" id="KW-0436">Ligase</keyword>
<dbReference type="GO" id="GO:0005829">
    <property type="term" value="C:cytosol"/>
    <property type="evidence" value="ECO:0007669"/>
    <property type="project" value="TreeGrafter"/>
</dbReference>
<dbReference type="InterPro" id="IPR009080">
    <property type="entry name" value="tRNAsynth_Ia_anticodon-bd"/>
</dbReference>
<dbReference type="GO" id="GO:0004832">
    <property type="term" value="F:valine-tRNA ligase activity"/>
    <property type="evidence" value="ECO:0007669"/>
    <property type="project" value="UniProtKB-EC"/>
</dbReference>
<feature type="coiled-coil region" evidence="14">
    <location>
        <begin position="980"/>
        <end position="1035"/>
    </location>
</feature>
<dbReference type="InterPro" id="IPR002300">
    <property type="entry name" value="aa-tRNA-synth_Ia"/>
</dbReference>
<keyword evidence="4" id="KW-0963">Cytoplasm</keyword>
<dbReference type="SUPFAM" id="SSF52374">
    <property type="entry name" value="Nucleotidylyl transferase"/>
    <property type="match status" value="1"/>
</dbReference>
<evidence type="ECO:0000256" key="1">
    <source>
        <dbReference type="ARBA" id="ARBA00004496"/>
    </source>
</evidence>
<dbReference type="FunFam" id="3.40.50.620:FF:000020">
    <property type="entry name" value="Valine--tRNA ligase, mitochondrial"/>
    <property type="match status" value="1"/>
</dbReference>
<evidence type="ECO:0000256" key="5">
    <source>
        <dbReference type="ARBA" id="ARBA00022598"/>
    </source>
</evidence>
<gene>
    <name evidence="17" type="ORF">CYY_004177</name>
</gene>
<dbReference type="PRINTS" id="PR00986">
    <property type="entry name" value="TRNASYNTHVAL"/>
</dbReference>
<evidence type="ECO:0000256" key="3">
    <source>
        <dbReference type="ARBA" id="ARBA00013169"/>
    </source>
</evidence>
<evidence type="ECO:0000256" key="2">
    <source>
        <dbReference type="ARBA" id="ARBA00005594"/>
    </source>
</evidence>
<sequence length="1039" mass="119307">MNRLLLSFTQSTATASSRVFIPKSSAIGQSYFTTLRNKIINQDAFKSAYDPKIVEQGKYQYWEENGYFKPRNVSSLEDEEKATTKFSMVLPPPNVTGSLHIGHALTTTIQDSLIRYNRMRNKETLWVPGLDHSGIATQVAVEKSLQVKKGLSRYDLGREKFLEEVYKWTDEYSANINNQLRITGSSLDWSRSVFTLDEKRNNAVQEAFIRFYKMGLIYRSTRLVNWCPSLQSVISDIEIDHMAIEKPTYVTLKSRKKAVEVGVIHNVIYKVYNGQGQEVLEDLMVSTTRPETIFGDTAVCIHPEDPRYKQYHGRHVIHPFTGANIPIILDSVLVDPKLGTGVVKITPGHDFNDYQCGLRHNLPMINILNADGTLNENTTPQYKGMDRLDARPMVIETLKEKGLYHSKSPHPTTLAICSRSGDLLEPVLKPQWYVKCKDMADRAVDYVKSGEIKVVPESFQDNWNRWLTNIQDWCISRQLWWGNPIPAYKVIVDNSDPTQQERWVVAKSLDEAEQEAIEKFNLKKGEFKLEKDLDVLDTWFSSGLFPISSLGWPNNTEQRDFKRFYQLDILETGSDILFFWVARMVMMCSTLTETPPFKTILLHPMIRDSQGRKMSKSLGNVIDPLHVINGISLVNLKENVETSNLSPSEKVTAIKGLEKEFAQGIPQCGTDSLRFSLAQYPINGKDINLDLSKIYGNRLFCNKIWNASKFVMSFIEQIQSVDNLIYQQQQKDNQPLPFNYEKSITVIDQWILHRLANLVDQVKESFATNNLSNASQAIYSFFQYDFCDLYIECIKVDLNLATKKEYNSDSPLVLLNVLETFLRLAHPFMPYITEDIWQRLPKPSNSQDSIMISNFPDSEYSHHSKFNNPLIDNHVESFISLVHHLRSLRKSQSIHNHTKFEIQLYSTDSSFNQSIEKLKDSFEKLVNASLTINNQSVSTPSSNNATIHQFNDNIAFVIDYDVEFNNQKIANEKKNNNSALQSLNSKKTKLTKFVDELETQVNDPEFKAKASEKLFNSKKEKLENYKKELIEVEEKLKSL</sequence>
<comment type="catalytic activity">
    <reaction evidence="12">
        <text>tRNA(Val) + L-valine + ATP = L-valyl-tRNA(Val) + AMP + diphosphate</text>
        <dbReference type="Rhea" id="RHEA:10704"/>
        <dbReference type="Rhea" id="RHEA-COMP:9672"/>
        <dbReference type="Rhea" id="RHEA-COMP:9708"/>
        <dbReference type="ChEBI" id="CHEBI:30616"/>
        <dbReference type="ChEBI" id="CHEBI:33019"/>
        <dbReference type="ChEBI" id="CHEBI:57762"/>
        <dbReference type="ChEBI" id="CHEBI:78442"/>
        <dbReference type="ChEBI" id="CHEBI:78537"/>
        <dbReference type="ChEBI" id="CHEBI:456215"/>
        <dbReference type="EC" id="6.1.1.9"/>
    </reaction>
</comment>
<dbReference type="Gene3D" id="3.90.740.10">
    <property type="entry name" value="Valyl/Leucyl/Isoleucyl-tRNA synthetase, editing domain"/>
    <property type="match status" value="1"/>
</dbReference>
<evidence type="ECO:0000256" key="9">
    <source>
        <dbReference type="ARBA" id="ARBA00023054"/>
    </source>
</evidence>
<evidence type="ECO:0000259" key="16">
    <source>
        <dbReference type="Pfam" id="PF08264"/>
    </source>
</evidence>
<dbReference type="CDD" id="cd00817">
    <property type="entry name" value="ValRS_core"/>
    <property type="match status" value="1"/>
</dbReference>
<evidence type="ECO:0000313" key="18">
    <source>
        <dbReference type="Proteomes" id="UP000695562"/>
    </source>
</evidence>
<dbReference type="InterPro" id="IPR014729">
    <property type="entry name" value="Rossmann-like_a/b/a_fold"/>
</dbReference>
<dbReference type="AlphaFoldDB" id="A0A8J4PXE2"/>
<dbReference type="NCBIfam" id="TIGR00422">
    <property type="entry name" value="valS"/>
    <property type="match status" value="1"/>
</dbReference>
<keyword evidence="6 13" id="KW-0547">Nucleotide-binding</keyword>
<dbReference type="EMBL" id="AJWJ01000143">
    <property type="protein sequence ID" value="KAF2074509.1"/>
    <property type="molecule type" value="Genomic_DNA"/>
</dbReference>
<dbReference type="GO" id="GO:0002161">
    <property type="term" value="F:aminoacyl-tRNA deacylase activity"/>
    <property type="evidence" value="ECO:0007669"/>
    <property type="project" value="InterPro"/>
</dbReference>
<dbReference type="PANTHER" id="PTHR11946">
    <property type="entry name" value="VALYL-TRNA SYNTHETASES"/>
    <property type="match status" value="1"/>
</dbReference>
<name>A0A8J4PXE2_9MYCE</name>
<evidence type="ECO:0000313" key="17">
    <source>
        <dbReference type="EMBL" id="KAF2074509.1"/>
    </source>
</evidence>
<dbReference type="SUPFAM" id="SSF47323">
    <property type="entry name" value="Anticodon-binding domain of a subclass of class I aminoacyl-tRNA synthetases"/>
    <property type="match status" value="1"/>
</dbReference>
<evidence type="ECO:0000256" key="11">
    <source>
        <dbReference type="ARBA" id="ARBA00029936"/>
    </source>
</evidence>
<dbReference type="Pfam" id="PF00133">
    <property type="entry name" value="tRNA-synt_1"/>
    <property type="match status" value="1"/>
</dbReference>
<evidence type="ECO:0000256" key="6">
    <source>
        <dbReference type="ARBA" id="ARBA00022741"/>
    </source>
</evidence>
<dbReference type="NCBIfam" id="NF004349">
    <property type="entry name" value="PRK05729.1"/>
    <property type="match status" value="1"/>
</dbReference>
<evidence type="ECO:0000256" key="4">
    <source>
        <dbReference type="ARBA" id="ARBA00022490"/>
    </source>
</evidence>
<dbReference type="CDD" id="cd07962">
    <property type="entry name" value="Anticodon_Ia_Val"/>
    <property type="match status" value="1"/>
</dbReference>
<keyword evidence="9 14" id="KW-0175">Coiled coil</keyword>
<keyword evidence="7 13" id="KW-0067">ATP-binding</keyword>
<dbReference type="FunFam" id="3.40.50.620:FF:000078">
    <property type="entry name" value="Valine--tRNA ligase, mitochondrial"/>
    <property type="match status" value="1"/>
</dbReference>
<feature type="domain" description="Aminoacyl-tRNA synthetase class Ia" evidence="15">
    <location>
        <begin position="59"/>
        <end position="690"/>
    </location>
</feature>
<dbReference type="FunFam" id="3.90.740.10:FF:000010">
    <property type="entry name" value="Valine--tRNA ligase"/>
    <property type="match status" value="1"/>
</dbReference>
<comment type="subcellular location">
    <subcellularLocation>
        <location evidence="1">Cytoplasm</location>
    </subcellularLocation>
</comment>
<evidence type="ECO:0000256" key="12">
    <source>
        <dbReference type="ARBA" id="ARBA00047552"/>
    </source>
</evidence>
<dbReference type="Pfam" id="PF08264">
    <property type="entry name" value="Anticodon_1"/>
    <property type="match status" value="1"/>
</dbReference>
<dbReference type="Gene3D" id="3.40.50.620">
    <property type="entry name" value="HUPs"/>
    <property type="match status" value="2"/>
</dbReference>
<dbReference type="PROSITE" id="PS00178">
    <property type="entry name" value="AA_TRNA_LIGASE_I"/>
    <property type="match status" value="1"/>
</dbReference>
<keyword evidence="8 13" id="KW-0648">Protein biosynthesis</keyword>
<organism evidence="17 18">
    <name type="scientific">Polysphondylium violaceum</name>
    <dbReference type="NCBI Taxonomy" id="133409"/>
    <lineage>
        <taxon>Eukaryota</taxon>
        <taxon>Amoebozoa</taxon>
        <taxon>Evosea</taxon>
        <taxon>Eumycetozoa</taxon>
        <taxon>Dictyostelia</taxon>
        <taxon>Dictyosteliales</taxon>
        <taxon>Dictyosteliaceae</taxon>
        <taxon>Polysphondylium</taxon>
    </lineage>
</organism>
<evidence type="ECO:0000256" key="8">
    <source>
        <dbReference type="ARBA" id="ARBA00022917"/>
    </source>
</evidence>
<dbReference type="Proteomes" id="UP000695562">
    <property type="component" value="Unassembled WGS sequence"/>
</dbReference>
<evidence type="ECO:0000256" key="14">
    <source>
        <dbReference type="SAM" id="Coils"/>
    </source>
</evidence>
<comment type="similarity">
    <text evidence="2 13">Belongs to the class-I aminoacyl-tRNA synthetase family.</text>
</comment>
<dbReference type="InterPro" id="IPR013155">
    <property type="entry name" value="M/V/L/I-tRNA-synth_anticd-bd"/>
</dbReference>
<dbReference type="Gene3D" id="1.10.730.10">
    <property type="entry name" value="Isoleucyl-tRNA Synthetase, Domain 1"/>
    <property type="match status" value="1"/>
</dbReference>
<keyword evidence="10 13" id="KW-0030">Aminoacyl-tRNA synthetase</keyword>
<evidence type="ECO:0000256" key="10">
    <source>
        <dbReference type="ARBA" id="ARBA00023146"/>
    </source>
</evidence>
<proteinExistence type="inferred from homology"/>
<evidence type="ECO:0000256" key="7">
    <source>
        <dbReference type="ARBA" id="ARBA00022840"/>
    </source>
</evidence>
<evidence type="ECO:0000256" key="13">
    <source>
        <dbReference type="RuleBase" id="RU363035"/>
    </source>
</evidence>
<protein>
    <recommendedName>
        <fullName evidence="3">valine--tRNA ligase</fullName>
        <ecNumber evidence="3">6.1.1.9</ecNumber>
    </recommendedName>
    <alternativeName>
        <fullName evidence="11">Valyl-tRNA synthetase</fullName>
    </alternativeName>
</protein>
<evidence type="ECO:0000259" key="15">
    <source>
        <dbReference type="Pfam" id="PF00133"/>
    </source>
</evidence>
<dbReference type="GO" id="GO:0005524">
    <property type="term" value="F:ATP binding"/>
    <property type="evidence" value="ECO:0007669"/>
    <property type="project" value="UniProtKB-KW"/>
</dbReference>
<keyword evidence="18" id="KW-1185">Reference proteome</keyword>
<feature type="domain" description="Methionyl/Valyl/Leucyl/Isoleucyl-tRNA synthetase anticodon-binding" evidence="16">
    <location>
        <begin position="748"/>
        <end position="901"/>
    </location>
</feature>
<dbReference type="EC" id="6.1.1.9" evidence="3"/>
<dbReference type="OrthoDB" id="629407at2759"/>
<comment type="caution">
    <text evidence="17">The sequence shown here is derived from an EMBL/GenBank/DDBJ whole genome shotgun (WGS) entry which is preliminary data.</text>
</comment>
<dbReference type="InterPro" id="IPR009008">
    <property type="entry name" value="Val/Leu/Ile-tRNA-synth_edit"/>
</dbReference>
<dbReference type="PANTHER" id="PTHR11946:SF57">
    <property type="entry name" value="VALINE--TRNA LIGASE, MITOCHONDRIAL-RELATED"/>
    <property type="match status" value="1"/>
</dbReference>
<reference evidence="17" key="1">
    <citation type="submission" date="2020-01" db="EMBL/GenBank/DDBJ databases">
        <title>Development of genomics and gene disruption for Polysphondylium violaceum indicates a role for the polyketide synthase stlB in stalk morphogenesis.</title>
        <authorList>
            <person name="Narita B."/>
            <person name="Kawabe Y."/>
            <person name="Kin K."/>
            <person name="Saito T."/>
            <person name="Gibbs R."/>
            <person name="Kuspa A."/>
            <person name="Muzny D."/>
            <person name="Queller D."/>
            <person name="Richards S."/>
            <person name="Strassman J."/>
            <person name="Sucgang R."/>
            <person name="Worley K."/>
            <person name="Schaap P."/>
        </authorList>
    </citation>
    <scope>NUCLEOTIDE SEQUENCE</scope>
    <source>
        <strain evidence="17">QSvi11</strain>
    </source>
</reference>
<dbReference type="InterPro" id="IPR002303">
    <property type="entry name" value="Valyl-tRNA_ligase"/>
</dbReference>
<dbReference type="GO" id="GO:0006438">
    <property type="term" value="P:valyl-tRNA aminoacylation"/>
    <property type="evidence" value="ECO:0007669"/>
    <property type="project" value="InterPro"/>
</dbReference>
<accession>A0A8J4PXE2</accession>
<dbReference type="SUPFAM" id="SSF50677">
    <property type="entry name" value="ValRS/IleRS/LeuRS editing domain"/>
    <property type="match status" value="1"/>
</dbReference>
<dbReference type="HAMAP" id="MF_02004">
    <property type="entry name" value="Val_tRNA_synth_type1"/>
    <property type="match status" value="1"/>
</dbReference>
<dbReference type="InterPro" id="IPR033705">
    <property type="entry name" value="Anticodon_Ia_Val"/>
</dbReference>
<dbReference type="InterPro" id="IPR001412">
    <property type="entry name" value="aa-tRNA-synth_I_CS"/>
</dbReference>